<evidence type="ECO:0000256" key="1">
    <source>
        <dbReference type="ARBA" id="ARBA00005417"/>
    </source>
</evidence>
<keyword evidence="7" id="KW-1185">Reference proteome</keyword>
<sequence length="235" mass="26416">MKELIKINKIKKENILQEINLSILENECVSIMGNSGVGKTTLLNILSGIEKPSEGSIIINGTNIVDLKEPKLTKFRSNEISYIYQDYKLIEYLTVEQNIKFIERNNKNKISEQKYKSLLNELGLVTKEKVIVAKLSGGQKQRVAIARALLGKSKIILADEPTGALDLINTKKVLDELIVNSKKMKKTLVIVTHSPQVGLETEKIVLMNNGKITEQIKTNEISINELEKKLLFENA</sequence>
<organism evidence="6 7">
    <name type="scientific">Mesoplasma chauliocola</name>
    <dbReference type="NCBI Taxonomy" id="216427"/>
    <lineage>
        <taxon>Bacteria</taxon>
        <taxon>Bacillati</taxon>
        <taxon>Mycoplasmatota</taxon>
        <taxon>Mollicutes</taxon>
        <taxon>Entomoplasmatales</taxon>
        <taxon>Entomoplasmataceae</taxon>
        <taxon>Mesoplasma</taxon>
    </lineage>
</organism>
<dbReference type="InterPro" id="IPR017871">
    <property type="entry name" value="ABC_transporter-like_CS"/>
</dbReference>
<gene>
    <name evidence="6" type="ORF">CK556_01335</name>
</gene>
<dbReference type="InterPro" id="IPR003593">
    <property type="entry name" value="AAA+_ATPase"/>
</dbReference>
<dbReference type="Gene3D" id="3.40.50.300">
    <property type="entry name" value="P-loop containing nucleotide triphosphate hydrolases"/>
    <property type="match status" value="1"/>
</dbReference>
<protein>
    <submittedName>
        <fullName evidence="6">ABC transporter ATP-binding protein</fullName>
    </submittedName>
</protein>
<dbReference type="EMBL" id="CP023173">
    <property type="protein sequence ID" value="ASZ08998.1"/>
    <property type="molecule type" value="Genomic_DNA"/>
</dbReference>
<evidence type="ECO:0000313" key="6">
    <source>
        <dbReference type="EMBL" id="ASZ08998.1"/>
    </source>
</evidence>
<dbReference type="GO" id="GO:0005524">
    <property type="term" value="F:ATP binding"/>
    <property type="evidence" value="ECO:0007669"/>
    <property type="project" value="UniProtKB-KW"/>
</dbReference>
<dbReference type="PROSITE" id="PS00211">
    <property type="entry name" value="ABC_TRANSPORTER_1"/>
    <property type="match status" value="1"/>
</dbReference>
<evidence type="ECO:0000256" key="2">
    <source>
        <dbReference type="ARBA" id="ARBA00022448"/>
    </source>
</evidence>
<reference evidence="6 7" key="1">
    <citation type="submission" date="2017-08" db="EMBL/GenBank/DDBJ databases">
        <title>Complete Genome Sequence of Mesoplasma chauliocola.</title>
        <authorList>
            <person name="Knight T.F.Jr."/>
            <person name="Citino T."/>
        </authorList>
    </citation>
    <scope>NUCLEOTIDE SEQUENCE [LARGE SCALE GENOMIC DNA]</scope>
    <source>
        <strain evidence="6 7">CHPA-2</strain>
    </source>
</reference>
<keyword evidence="2" id="KW-0813">Transport</keyword>
<comment type="similarity">
    <text evidence="1">Belongs to the ABC transporter superfamily.</text>
</comment>
<dbReference type="InterPro" id="IPR017911">
    <property type="entry name" value="MacB-like_ATP-bd"/>
</dbReference>
<name>A0A249SN02_9MOLU</name>
<accession>A0A249SN02</accession>
<evidence type="ECO:0000256" key="3">
    <source>
        <dbReference type="ARBA" id="ARBA00022741"/>
    </source>
</evidence>
<keyword evidence="4 6" id="KW-0067">ATP-binding</keyword>
<dbReference type="CDD" id="cd03255">
    <property type="entry name" value="ABC_MJ0796_LolCDE_FtsE"/>
    <property type="match status" value="1"/>
</dbReference>
<dbReference type="SUPFAM" id="SSF52540">
    <property type="entry name" value="P-loop containing nucleoside triphosphate hydrolases"/>
    <property type="match status" value="1"/>
</dbReference>
<dbReference type="Proteomes" id="UP000232229">
    <property type="component" value="Chromosome"/>
</dbReference>
<evidence type="ECO:0000259" key="5">
    <source>
        <dbReference type="PROSITE" id="PS50893"/>
    </source>
</evidence>
<dbReference type="PANTHER" id="PTHR42798:SF7">
    <property type="entry name" value="ALPHA-D-RIBOSE 1-METHYLPHOSPHONATE 5-TRIPHOSPHATE SYNTHASE SUBUNIT PHNL"/>
    <property type="match status" value="1"/>
</dbReference>
<feature type="domain" description="ABC transporter" evidence="5">
    <location>
        <begin position="1"/>
        <end position="234"/>
    </location>
</feature>
<dbReference type="STRING" id="1336232.GCA_000518825_00128"/>
<keyword evidence="3" id="KW-0547">Nucleotide-binding</keyword>
<dbReference type="GO" id="GO:0016887">
    <property type="term" value="F:ATP hydrolysis activity"/>
    <property type="evidence" value="ECO:0007669"/>
    <property type="project" value="InterPro"/>
</dbReference>
<dbReference type="PANTHER" id="PTHR42798">
    <property type="entry name" value="LIPOPROTEIN-RELEASING SYSTEM ATP-BINDING PROTEIN LOLD"/>
    <property type="match status" value="1"/>
</dbReference>
<proteinExistence type="inferred from homology"/>
<evidence type="ECO:0000313" key="7">
    <source>
        <dbReference type="Proteomes" id="UP000232229"/>
    </source>
</evidence>
<dbReference type="KEGG" id="mchc:CK556_01335"/>
<evidence type="ECO:0000256" key="4">
    <source>
        <dbReference type="ARBA" id="ARBA00022840"/>
    </source>
</evidence>
<dbReference type="RefSeq" id="WP_036246497.1">
    <property type="nucleotide sequence ID" value="NZ_CP023173.1"/>
</dbReference>
<dbReference type="InterPro" id="IPR027417">
    <property type="entry name" value="P-loop_NTPase"/>
</dbReference>
<dbReference type="InterPro" id="IPR003439">
    <property type="entry name" value="ABC_transporter-like_ATP-bd"/>
</dbReference>
<dbReference type="PROSITE" id="PS50893">
    <property type="entry name" value="ABC_TRANSPORTER_2"/>
    <property type="match status" value="1"/>
</dbReference>
<dbReference type="AlphaFoldDB" id="A0A249SN02"/>
<dbReference type="SMART" id="SM00382">
    <property type="entry name" value="AAA"/>
    <property type="match status" value="1"/>
</dbReference>
<dbReference type="Pfam" id="PF00005">
    <property type="entry name" value="ABC_tran"/>
    <property type="match status" value="1"/>
</dbReference>